<accession>A0A3E2BIY9</accession>
<dbReference type="AlphaFoldDB" id="A0A3E2BIY9"/>
<evidence type="ECO:0000313" key="2">
    <source>
        <dbReference type="Proteomes" id="UP000257323"/>
    </source>
</evidence>
<dbReference type="InterPro" id="IPR017802">
    <property type="entry name" value="VWFA-rel_acidobac-type"/>
</dbReference>
<gene>
    <name evidence="1" type="ORF">OP8BY_2473</name>
</gene>
<evidence type="ECO:0000313" key="1">
    <source>
        <dbReference type="EMBL" id="RFT14695.1"/>
    </source>
</evidence>
<proteinExistence type="predicted"/>
<reference evidence="1 2" key="1">
    <citation type="submission" date="2018-08" db="EMBL/GenBank/DDBJ databases">
        <title>Genome analysis of the thermophilic bacterium of the candidate phylum Aminicenantes from deep subsurface aquifer revealed its physiology and ecological role.</title>
        <authorList>
            <person name="Kadnikov V.V."/>
            <person name="Mardanov A.V."/>
            <person name="Beletsky A.V."/>
            <person name="Karnachuk O.V."/>
            <person name="Ravin N.V."/>
        </authorList>
    </citation>
    <scope>NUCLEOTIDE SEQUENCE [LARGE SCALE GENOMIC DNA]</scope>
    <source>
        <strain evidence="1">BY38</strain>
    </source>
</reference>
<dbReference type="NCBIfam" id="TIGR03436">
    <property type="entry name" value="acidobact_VWFA"/>
    <property type="match status" value="1"/>
</dbReference>
<organism evidence="1 2">
    <name type="scientific">Candidatus Saccharicenans subterraneus</name>
    <dbReference type="NCBI Taxonomy" id="2508984"/>
    <lineage>
        <taxon>Bacteria</taxon>
        <taxon>Candidatus Aminicenantota</taxon>
        <taxon>Candidatus Aminicenantia</taxon>
        <taxon>Candidatus Aminicenantales</taxon>
        <taxon>Candidatus Saccharicenantaceae</taxon>
        <taxon>Candidatus Saccharicenans</taxon>
    </lineage>
</organism>
<dbReference type="EMBL" id="QUAH01000023">
    <property type="protein sequence ID" value="RFT14695.1"/>
    <property type="molecule type" value="Genomic_DNA"/>
</dbReference>
<name>A0A3E2BIY9_9BACT</name>
<evidence type="ECO:0008006" key="3">
    <source>
        <dbReference type="Google" id="ProtNLM"/>
    </source>
</evidence>
<sequence length="622" mass="70273">MRLKLLDVVVADRKGNFVPGLTARDFEVYEDGHPRPIQAVELVTLKTAGQSPAMNRAAGTQAGSRPARRLWVLFDSLNTETALMRRACTGLKETLLKLLGEGYELTLVEFDYKAGPRSLTELITDPAVVLKALETVGGSLQATFLKRSASEEWKKFPESLEDRRITLLPDELERLQWRNLLQKTLSCLLTSLLKIKEYPGRKAVLFISSGLPEQESNPYFNSTGLRNLKFFDPFGLVKSDDYSEIIREIVNLANSGQISIYCYNPESTTEVMKSFALSHLSAGTGGQHFSLTTGETEILNKMKAETEQYYEIAYVPASREEDGKFHRVEVRTRIEGLKVGSRTGYVEYSAREIEKRQLAASFFSPEFYRDINFDLKLTAWPEKKNTYKVWGCLKIPLAGFKREKNTGEKVDFLLGVKELQSEKTHLGQEILDLGEDLRANRPFSAYYFITSKIKIRPGRYETVATLKTQDGKIGSREIWLELPELKKNQDSQIVNLIPGRLIEGKRGKPFTFDERGLLNLGSKVFIPWAADEIPAGSVLAILVQAYLTAPEDLKPEFWLEGPDGKFPLQAGLIDKNWNRKTGCISMVYACKPGNIPPGEYRLEVTGQHLPQVRFDYTIKVKN</sequence>
<dbReference type="Proteomes" id="UP000257323">
    <property type="component" value="Unassembled WGS sequence"/>
</dbReference>
<protein>
    <recommendedName>
        <fullName evidence="3">VWFA domain-containing protein</fullName>
    </recommendedName>
</protein>
<comment type="caution">
    <text evidence="1">The sequence shown here is derived from an EMBL/GenBank/DDBJ whole genome shotgun (WGS) entry which is preliminary data.</text>
</comment>